<evidence type="ECO:0000313" key="2">
    <source>
        <dbReference type="EMBL" id="CAG4960881.1"/>
    </source>
</evidence>
<sequence>MRKSVIMKLYIFLSCIVLIHGAAISDEECDGVTIDGIYYDKEVLKTDLDHPYSLVVDFDSNVLYFSHNLHETDNIYNTAKINLHTKDFAELDGVKNGFAQTVDQINHVLYIGSSKGIFKYDYTDDNTAKLFAVNDTDIWDLYINDVLYYIEYPSQFLYTVKNGQTERFKDLEEIKVGHFAIDDEEDMFYSNVTGLYSQKKNTKDSVHYKDLNDGDDIVGIRTDVNGKVYICGTDGIYKVNKDTTSVEKVVNAENVFGCAFDGNNNIVYADTTSLIHLKPSNNKNC</sequence>
<dbReference type="EMBL" id="CAJQZP010000419">
    <property type="protein sequence ID" value="CAG4960881.1"/>
    <property type="molecule type" value="Genomic_DNA"/>
</dbReference>
<reference evidence="2" key="1">
    <citation type="submission" date="2021-04" db="EMBL/GenBank/DDBJ databases">
        <authorList>
            <person name="Tunstrom K."/>
        </authorList>
    </citation>
    <scope>NUCLEOTIDE SEQUENCE</scope>
</reference>
<evidence type="ECO:0000313" key="3">
    <source>
        <dbReference type="Proteomes" id="UP000691718"/>
    </source>
</evidence>
<gene>
    <name evidence="2" type="ORF">PAPOLLO_LOCUS6451</name>
</gene>
<organism evidence="2 3">
    <name type="scientific">Parnassius apollo</name>
    <name type="common">Apollo butterfly</name>
    <name type="synonym">Papilio apollo</name>
    <dbReference type="NCBI Taxonomy" id="110799"/>
    <lineage>
        <taxon>Eukaryota</taxon>
        <taxon>Metazoa</taxon>
        <taxon>Ecdysozoa</taxon>
        <taxon>Arthropoda</taxon>
        <taxon>Hexapoda</taxon>
        <taxon>Insecta</taxon>
        <taxon>Pterygota</taxon>
        <taxon>Neoptera</taxon>
        <taxon>Endopterygota</taxon>
        <taxon>Lepidoptera</taxon>
        <taxon>Glossata</taxon>
        <taxon>Ditrysia</taxon>
        <taxon>Papilionoidea</taxon>
        <taxon>Papilionidae</taxon>
        <taxon>Parnassiinae</taxon>
        <taxon>Parnassini</taxon>
        <taxon>Parnassius</taxon>
        <taxon>Parnassius</taxon>
    </lineage>
</organism>
<proteinExistence type="predicted"/>
<comment type="caution">
    <text evidence="2">The sequence shown here is derived from an EMBL/GenBank/DDBJ whole genome shotgun (WGS) entry which is preliminary data.</text>
</comment>
<keyword evidence="3" id="KW-1185">Reference proteome</keyword>
<dbReference type="Proteomes" id="UP000691718">
    <property type="component" value="Unassembled WGS sequence"/>
</dbReference>
<dbReference type="AlphaFoldDB" id="A0A8S3WHZ1"/>
<keyword evidence="1" id="KW-0732">Signal</keyword>
<protein>
    <submittedName>
        <fullName evidence="2">(apollo) hypothetical protein</fullName>
    </submittedName>
</protein>
<dbReference type="OrthoDB" id="7234944at2759"/>
<evidence type="ECO:0000256" key="1">
    <source>
        <dbReference type="SAM" id="SignalP"/>
    </source>
</evidence>
<name>A0A8S3WHZ1_PARAO</name>
<feature type="chain" id="PRO_5035760952" evidence="1">
    <location>
        <begin position="22"/>
        <end position="285"/>
    </location>
</feature>
<accession>A0A8S3WHZ1</accession>
<feature type="signal peptide" evidence="1">
    <location>
        <begin position="1"/>
        <end position="21"/>
    </location>
</feature>